<evidence type="ECO:0000313" key="2">
    <source>
        <dbReference type="EMBL" id="WBW59365.1"/>
    </source>
</evidence>
<dbReference type="EMBL" id="CP112887">
    <property type="protein sequence ID" value="WBW59365.1"/>
    <property type="molecule type" value="Genomic_DNA"/>
</dbReference>
<name>A0AAJ5QPW0_9ENTR</name>
<dbReference type="AlphaFoldDB" id="A0AAJ5QPW0"/>
<sequence>MVAFNASAGRITLNNPESQPLPKGELLCIYTSSVAGTFTFITKSKKCPAVKTFDISQAE</sequence>
<feature type="region of interest" description="Disordered" evidence="1">
    <location>
        <begin position="1"/>
        <end position="21"/>
    </location>
</feature>
<proteinExistence type="predicted"/>
<evidence type="ECO:0000313" key="3">
    <source>
        <dbReference type="Proteomes" id="UP001210130"/>
    </source>
</evidence>
<keyword evidence="3" id="KW-1185">Reference proteome</keyword>
<reference evidence="2 3" key="1">
    <citation type="journal article" date="2023" name="Microbiol. Resour. Announc.">
        <title>Complete Genome Sequence of the First Colistin-Resistant Raoultella electrica Strain.</title>
        <authorList>
            <person name="Aldeia C."/>
            <person name="Campos-Madueno E.I."/>
            <person name="Sendi P."/>
            <person name="Endimiani A."/>
        </authorList>
    </citation>
    <scope>NUCLEOTIDE SEQUENCE [LARGE SCALE GENOMIC DNA]</scope>
    <source>
        <strain evidence="2 3">S2-IND-01-C</strain>
    </source>
</reference>
<dbReference type="Proteomes" id="UP001210130">
    <property type="component" value="Chromosome"/>
</dbReference>
<dbReference type="RefSeq" id="WP_100683948.1">
    <property type="nucleotide sequence ID" value="NZ_CP112887.1"/>
</dbReference>
<protein>
    <submittedName>
        <fullName evidence="2">Uncharacterized protein</fullName>
    </submittedName>
</protein>
<evidence type="ECO:0000256" key="1">
    <source>
        <dbReference type="SAM" id="MobiDB-lite"/>
    </source>
</evidence>
<gene>
    <name evidence="2" type="ORF">OR613_15085</name>
</gene>
<organism evidence="2 3">
    <name type="scientific">Klebsiella electrica</name>
    <dbReference type="NCBI Taxonomy" id="1259973"/>
    <lineage>
        <taxon>Bacteria</taxon>
        <taxon>Pseudomonadati</taxon>
        <taxon>Pseudomonadota</taxon>
        <taxon>Gammaproteobacteria</taxon>
        <taxon>Enterobacterales</taxon>
        <taxon>Enterobacteriaceae</taxon>
        <taxon>Klebsiella/Raoultella group</taxon>
        <taxon>Klebsiella</taxon>
    </lineage>
</organism>
<accession>A0AAJ5QPW0</accession>